<evidence type="ECO:0000256" key="6">
    <source>
        <dbReference type="SAM" id="Phobius"/>
    </source>
</evidence>
<feature type="domain" description="Major facilitator superfamily (MFS) profile" evidence="7">
    <location>
        <begin position="60"/>
        <end position="474"/>
    </location>
</feature>
<feature type="transmembrane region" description="Helical" evidence="6">
    <location>
        <begin position="221"/>
        <end position="241"/>
    </location>
</feature>
<dbReference type="PANTHER" id="PTHR43791:SF70">
    <property type="entry name" value="MAJOR FACILITATOR SUPERFAMILY (MFS) PROFILE DOMAIN-CONTAINING PROTEIN"/>
    <property type="match status" value="1"/>
</dbReference>
<name>A0A427Y4Z4_9TREE</name>
<dbReference type="GeneID" id="39588924"/>
<dbReference type="RefSeq" id="XP_028478935.1">
    <property type="nucleotide sequence ID" value="XM_028619963.1"/>
</dbReference>
<evidence type="ECO:0000256" key="5">
    <source>
        <dbReference type="ARBA" id="ARBA00023136"/>
    </source>
</evidence>
<evidence type="ECO:0000256" key="2">
    <source>
        <dbReference type="ARBA" id="ARBA00022448"/>
    </source>
</evidence>
<dbReference type="AlphaFoldDB" id="A0A427Y4Z4"/>
<reference evidence="8 9" key="1">
    <citation type="submission" date="2018-11" db="EMBL/GenBank/DDBJ databases">
        <title>Genome sequence of Apiotrichum porosum DSM 27194.</title>
        <authorList>
            <person name="Aliyu H."/>
            <person name="Gorte O."/>
            <person name="Ochsenreither K."/>
        </authorList>
    </citation>
    <scope>NUCLEOTIDE SEQUENCE [LARGE SCALE GENOMIC DNA]</scope>
    <source>
        <strain evidence="8 9">DSM 27194</strain>
    </source>
</reference>
<keyword evidence="5 6" id="KW-0472">Membrane</keyword>
<dbReference type="GO" id="GO:0016020">
    <property type="term" value="C:membrane"/>
    <property type="evidence" value="ECO:0007669"/>
    <property type="project" value="UniProtKB-SubCell"/>
</dbReference>
<feature type="transmembrane region" description="Helical" evidence="6">
    <location>
        <begin position="97"/>
        <end position="118"/>
    </location>
</feature>
<dbReference type="PANTHER" id="PTHR43791">
    <property type="entry name" value="PERMEASE-RELATED"/>
    <property type="match status" value="1"/>
</dbReference>
<evidence type="ECO:0000256" key="1">
    <source>
        <dbReference type="ARBA" id="ARBA00004141"/>
    </source>
</evidence>
<evidence type="ECO:0000259" key="7">
    <source>
        <dbReference type="PROSITE" id="PS50850"/>
    </source>
</evidence>
<feature type="transmembrane region" description="Helical" evidence="6">
    <location>
        <begin position="417"/>
        <end position="436"/>
    </location>
</feature>
<sequence>MPHNQSPGDATVELKDDTLTKITSPNGDTDSDQDVYNNTEHVSYTEAEGRRVLWKIDLVLLPLMCGCYIFSFIDKTLLNYSSTFGLQKALHMEGQDYSWTGSIFYFGYMLGAMAWSKLVQRFPRHVGKLISSAILIWSIIILLTPLCFNFAGIMVNRFFLGLIESITGPVFVVVTSNWWTRREQAFRTAFWLGGTPIGNFVGGLLSYAIGHIHSSIPTWKIFFLFFGSFSFGFAIIMCILMPDHQRNARWLNAREQEIAIERVRANKTVTSDHHWKWSQFWEALYDPQTTLFFITAIGNTMPSTFASQFSSQIVKGFGFTAIQTTLVSTCPAASIQLITFLGGSWLAGRIPNSRLILGMICSIPPLIGASLLHVLPTSNVHGRLAGYYLTYTHTMSFTLATSLMASNYAGHTKKTTATAIIYVGWAAGLIAGPQFFLTSQAPNYQMAFEMLMVCYALMIIVPLLQLFFYIRENRKRNRRGGDVVDEGELEFTDKTDREQWRTFRYVM</sequence>
<feature type="transmembrane region" description="Helical" evidence="6">
    <location>
        <begin position="58"/>
        <end position="77"/>
    </location>
</feature>
<dbReference type="GO" id="GO:0022857">
    <property type="term" value="F:transmembrane transporter activity"/>
    <property type="evidence" value="ECO:0007669"/>
    <property type="project" value="InterPro"/>
</dbReference>
<dbReference type="Proteomes" id="UP000279236">
    <property type="component" value="Unassembled WGS sequence"/>
</dbReference>
<dbReference type="Pfam" id="PF07690">
    <property type="entry name" value="MFS_1"/>
    <property type="match status" value="1"/>
</dbReference>
<dbReference type="InterPro" id="IPR020846">
    <property type="entry name" value="MFS_dom"/>
</dbReference>
<keyword evidence="4 6" id="KW-1133">Transmembrane helix</keyword>
<feature type="transmembrane region" description="Helical" evidence="6">
    <location>
        <begin position="190"/>
        <end position="209"/>
    </location>
</feature>
<evidence type="ECO:0000313" key="9">
    <source>
        <dbReference type="Proteomes" id="UP000279236"/>
    </source>
</evidence>
<feature type="transmembrane region" description="Helical" evidence="6">
    <location>
        <begin position="130"/>
        <end position="152"/>
    </location>
</feature>
<evidence type="ECO:0000256" key="3">
    <source>
        <dbReference type="ARBA" id="ARBA00022692"/>
    </source>
</evidence>
<dbReference type="Gene3D" id="1.20.1250.20">
    <property type="entry name" value="MFS general substrate transporter like domains"/>
    <property type="match status" value="2"/>
</dbReference>
<feature type="transmembrane region" description="Helical" evidence="6">
    <location>
        <begin position="448"/>
        <end position="470"/>
    </location>
</feature>
<dbReference type="OrthoDB" id="6730379at2759"/>
<accession>A0A427Y4Z4</accession>
<organism evidence="8 9">
    <name type="scientific">Apiotrichum porosum</name>
    <dbReference type="NCBI Taxonomy" id="105984"/>
    <lineage>
        <taxon>Eukaryota</taxon>
        <taxon>Fungi</taxon>
        <taxon>Dikarya</taxon>
        <taxon>Basidiomycota</taxon>
        <taxon>Agaricomycotina</taxon>
        <taxon>Tremellomycetes</taxon>
        <taxon>Trichosporonales</taxon>
        <taxon>Trichosporonaceae</taxon>
        <taxon>Apiotrichum</taxon>
    </lineage>
</organism>
<dbReference type="SUPFAM" id="SSF103473">
    <property type="entry name" value="MFS general substrate transporter"/>
    <property type="match status" value="1"/>
</dbReference>
<dbReference type="EMBL" id="RSCE01000002">
    <property type="protein sequence ID" value="RSH86150.1"/>
    <property type="molecule type" value="Genomic_DNA"/>
</dbReference>
<evidence type="ECO:0000313" key="8">
    <source>
        <dbReference type="EMBL" id="RSH86150.1"/>
    </source>
</evidence>
<keyword evidence="3 6" id="KW-0812">Transmembrane</keyword>
<dbReference type="InterPro" id="IPR011701">
    <property type="entry name" value="MFS"/>
</dbReference>
<feature type="transmembrane region" description="Helical" evidence="6">
    <location>
        <begin position="158"/>
        <end position="178"/>
    </location>
</feature>
<feature type="transmembrane region" description="Helical" evidence="6">
    <location>
        <begin position="355"/>
        <end position="375"/>
    </location>
</feature>
<gene>
    <name evidence="8" type="ORF">EHS24_004381</name>
</gene>
<protein>
    <recommendedName>
        <fullName evidence="7">Major facilitator superfamily (MFS) profile domain-containing protein</fullName>
    </recommendedName>
</protein>
<dbReference type="InterPro" id="IPR036259">
    <property type="entry name" value="MFS_trans_sf"/>
</dbReference>
<comment type="caution">
    <text evidence="8">The sequence shown here is derived from an EMBL/GenBank/DDBJ whole genome shotgun (WGS) entry which is preliminary data.</text>
</comment>
<dbReference type="PROSITE" id="PS50850">
    <property type="entry name" value="MFS"/>
    <property type="match status" value="1"/>
</dbReference>
<proteinExistence type="predicted"/>
<comment type="subcellular location">
    <subcellularLocation>
        <location evidence="1">Membrane</location>
        <topology evidence="1">Multi-pass membrane protein</topology>
    </subcellularLocation>
</comment>
<evidence type="ECO:0000256" key="4">
    <source>
        <dbReference type="ARBA" id="ARBA00022989"/>
    </source>
</evidence>
<keyword evidence="9" id="KW-1185">Reference proteome</keyword>
<keyword evidence="2" id="KW-0813">Transport</keyword>
<feature type="transmembrane region" description="Helical" evidence="6">
    <location>
        <begin position="387"/>
        <end position="405"/>
    </location>
</feature>